<protein>
    <recommendedName>
        <fullName evidence="3">arsenite-transporting ATPase</fullName>
        <ecNumber evidence="3">7.3.2.7</ecNumber>
    </recommendedName>
</protein>
<dbReference type="PANTHER" id="PTHR10803">
    <property type="entry name" value="ARSENICAL PUMP-DRIVING ATPASE ARSENITE-TRANSLOCATING ATPASE"/>
    <property type="match status" value="1"/>
</dbReference>
<dbReference type="EC" id="7.3.2.7" evidence="3"/>
<dbReference type="Pfam" id="PF02374">
    <property type="entry name" value="ArsA_ATPase"/>
    <property type="match status" value="1"/>
</dbReference>
<evidence type="ECO:0000256" key="3">
    <source>
        <dbReference type="ARBA" id="ARBA00066752"/>
    </source>
</evidence>
<evidence type="ECO:0000256" key="1">
    <source>
        <dbReference type="ARBA" id="ARBA00011040"/>
    </source>
</evidence>
<dbReference type="GO" id="GO:0015446">
    <property type="term" value="F:ATPase-coupled arsenite transmembrane transporter activity"/>
    <property type="evidence" value="ECO:0007669"/>
    <property type="project" value="UniProtKB-EC"/>
</dbReference>
<dbReference type="InterPro" id="IPR027417">
    <property type="entry name" value="P-loop_NTPase"/>
</dbReference>
<evidence type="ECO:0000259" key="4">
    <source>
        <dbReference type="SMART" id="SM00382"/>
    </source>
</evidence>
<dbReference type="NCBIfam" id="TIGR00345">
    <property type="entry name" value="GET3_arsA_TRC40"/>
    <property type="match status" value="1"/>
</dbReference>
<dbReference type="CDD" id="cd02035">
    <property type="entry name" value="ArsA"/>
    <property type="match status" value="1"/>
</dbReference>
<dbReference type="OrthoDB" id="9780677at2"/>
<dbReference type="EMBL" id="POUN01000005">
    <property type="protein sequence ID" value="PNF79420.1"/>
    <property type="molecule type" value="Genomic_DNA"/>
</dbReference>
<comment type="caution">
    <text evidence="5">The sequence shown here is derived from an EMBL/GenBank/DDBJ whole genome shotgun (WGS) entry which is preliminary data.</text>
</comment>
<proteinExistence type="inferred from homology"/>
<feature type="domain" description="AAA+ ATPase" evidence="4">
    <location>
        <begin position="8"/>
        <end position="271"/>
    </location>
</feature>
<evidence type="ECO:0000256" key="2">
    <source>
        <dbReference type="ARBA" id="ARBA00052296"/>
    </source>
</evidence>
<gene>
    <name evidence="5" type="ORF">CXK92_18105</name>
</gene>
<dbReference type="GO" id="GO:0005524">
    <property type="term" value="F:ATP binding"/>
    <property type="evidence" value="ECO:0007669"/>
    <property type="project" value="InterPro"/>
</dbReference>
<accession>A0A2N8RYG6</accession>
<dbReference type="Gene3D" id="3.40.50.300">
    <property type="entry name" value="P-loop containing nucleotide triphosphate hydrolases"/>
    <property type="match status" value="1"/>
</dbReference>
<sequence length="339" mass="37034">MLLALAEQRRVLFFGGKGGVGKTTVAAATALAQARAGRRVLLISTDPAHNLGHLWDRPVGPQKVRLAAGLDGMELDPELTVRQHLDEVGAALRKLMPAHLAGEVDKHMALSRDAPGMHEAALLERIAETVDQGLAEYDLLIFDTAPSGHTARLMALPEMMAAWTEGLLRRQERGSRFAQVLKNLGQDDRGFGESILGHGGEAKEQDRDNRIRNILDRRRERFNRLREVLGDADRCAFVIVLAAERLPVLETIELHAQLQRAGTPVGALVVNKRSPADAGAFLAERHAQEALHLATLREALTDLPLLELPLLPSDVVGEAALHAFARHLTDRSGTARHIE</sequence>
<dbReference type="SMART" id="SM00382">
    <property type="entry name" value="AAA"/>
    <property type="match status" value="1"/>
</dbReference>
<dbReference type="InterPro" id="IPR025723">
    <property type="entry name" value="ArsA/GET3_ATPase-like"/>
</dbReference>
<dbReference type="InterPro" id="IPR016300">
    <property type="entry name" value="ATPase_ArsA/GET3"/>
</dbReference>
<comment type="similarity">
    <text evidence="1">Belongs to the arsA ATPase family.</text>
</comment>
<dbReference type="PANTHER" id="PTHR10803:SF3">
    <property type="entry name" value="ATPASE GET3"/>
    <property type="match status" value="1"/>
</dbReference>
<reference evidence="5 6" key="1">
    <citation type="submission" date="2018-01" db="EMBL/GenBank/DDBJ databases">
        <title>Denitrification phenotypes of diverse strains of Pseudomonas stutzeri.</title>
        <authorList>
            <person name="Milligan D.A."/>
            <person name="Bergaust L."/>
            <person name="Bakken L.R."/>
            <person name="Frostegard A."/>
        </authorList>
    </citation>
    <scope>NUCLEOTIDE SEQUENCE [LARGE SCALE GENOMIC DNA]</scope>
    <source>
        <strain evidence="5 6">KC</strain>
    </source>
</reference>
<dbReference type="Proteomes" id="UP000235925">
    <property type="component" value="Unassembled WGS sequence"/>
</dbReference>
<name>A0A2N8RYG6_STUST</name>
<dbReference type="RefSeq" id="WP_102826399.1">
    <property type="nucleotide sequence ID" value="NZ_CP139348.1"/>
</dbReference>
<dbReference type="InterPro" id="IPR003593">
    <property type="entry name" value="AAA+_ATPase"/>
</dbReference>
<organism evidence="5 6">
    <name type="scientific">Stutzerimonas stutzeri</name>
    <name type="common">Pseudomonas stutzeri</name>
    <dbReference type="NCBI Taxonomy" id="316"/>
    <lineage>
        <taxon>Bacteria</taxon>
        <taxon>Pseudomonadati</taxon>
        <taxon>Pseudomonadota</taxon>
        <taxon>Gammaproteobacteria</taxon>
        <taxon>Pseudomonadales</taxon>
        <taxon>Pseudomonadaceae</taxon>
        <taxon>Stutzerimonas</taxon>
    </lineage>
</organism>
<dbReference type="GO" id="GO:0016887">
    <property type="term" value="F:ATP hydrolysis activity"/>
    <property type="evidence" value="ECO:0007669"/>
    <property type="project" value="InterPro"/>
</dbReference>
<evidence type="ECO:0000313" key="5">
    <source>
        <dbReference type="EMBL" id="PNF79420.1"/>
    </source>
</evidence>
<dbReference type="AlphaFoldDB" id="A0A2N8RYG6"/>
<evidence type="ECO:0000313" key="6">
    <source>
        <dbReference type="Proteomes" id="UP000235925"/>
    </source>
</evidence>
<dbReference type="SUPFAM" id="SSF52540">
    <property type="entry name" value="P-loop containing nucleoside triphosphate hydrolases"/>
    <property type="match status" value="1"/>
</dbReference>
<comment type="catalytic activity">
    <reaction evidence="2">
        <text>arsenite(in) + ATP + H2O = arsenite(out) + ADP + phosphate + H(+)</text>
        <dbReference type="Rhea" id="RHEA:11348"/>
        <dbReference type="ChEBI" id="CHEBI:15377"/>
        <dbReference type="ChEBI" id="CHEBI:15378"/>
        <dbReference type="ChEBI" id="CHEBI:29242"/>
        <dbReference type="ChEBI" id="CHEBI:30616"/>
        <dbReference type="ChEBI" id="CHEBI:43474"/>
        <dbReference type="ChEBI" id="CHEBI:456216"/>
        <dbReference type="EC" id="7.3.2.7"/>
    </reaction>
</comment>